<dbReference type="Pfam" id="PF00071">
    <property type="entry name" value="Ras"/>
    <property type="match status" value="2"/>
</dbReference>
<dbReference type="CDD" id="cd01650">
    <property type="entry name" value="RT_nLTR_like"/>
    <property type="match status" value="1"/>
</dbReference>
<dbReference type="InterPro" id="IPR000477">
    <property type="entry name" value="RT_dom"/>
</dbReference>
<proteinExistence type="predicted"/>
<dbReference type="EMBL" id="CP111022">
    <property type="protein sequence ID" value="WAR18293.1"/>
    <property type="molecule type" value="Genomic_DNA"/>
</dbReference>
<dbReference type="PANTHER" id="PTHR24070">
    <property type="entry name" value="RAS, DI-RAS, AND RHEB FAMILY MEMBERS OF SMALL GTPASE SUPERFAMILY"/>
    <property type="match status" value="1"/>
</dbReference>
<dbReference type="PRINTS" id="PR00449">
    <property type="entry name" value="RASTRNSFRMNG"/>
</dbReference>
<evidence type="ECO:0000259" key="5">
    <source>
        <dbReference type="PROSITE" id="PS50878"/>
    </source>
</evidence>
<feature type="domain" description="Reverse transcriptase" evidence="5">
    <location>
        <begin position="1168"/>
        <end position="1408"/>
    </location>
</feature>
<feature type="domain" description="VWFA" evidence="4">
    <location>
        <begin position="410"/>
        <end position="718"/>
    </location>
</feature>
<sequence length="1408" mass="157069">MELGSKFVYFSSGDEDEEIVYGNASSESETEADDGETCLLDILDTAGQEEYSALRDQYTRTGDCFLLIYSVTDTTSFQQVEALYDFLKRVKDTEQLAAVLIGNKTDLEADRKITTQEGADLATRLGVPFIETSAKTGDNIIKAFETLIRQTPRHGMEYKVVILGSGGVGKSSVTIRYVSNDFVDSYDPTIEDSYRKYVRISGIPDDMKNAPKQKKKKWPKKSAAGGFRLSLKKRGSRKSPGLPKSSGELFGSIKNVLGFDGKYASGEPMAQHAAPDLNEALDNDSDDDSPASSSGVKQRKKVRKADANVLLLKMDILEEEPRVVTGDPVHCAGCDAILSAISVIEKPEGADHSEFCDHMNENLDISPDEVPRGESFDFVLVAARKDGEAPAEEVATGETTPEKKEESKGMVVYCMDISGSMSSMVRLPELQAQWRNARDRREHTDNSVSQLKAIKDAARRQLERLKIEYPNKQVALVTFGSTVYLWGDCHDDLPAKSFSDPVILHDYDRLIAAGREYATTMEVSGLVTTFDNLETKIDRLRTEGCTALGPALAISAGIIAGCPTSCIDEKINALSIQGSTALGPALAISAGIISGLPESEVVLCTDGEPNVGIGLFGGDDPAEFYKRIGEFARSNNTRLSILAVEGHETGLRNVQECAITSGGTVNVLNPLEMMRQLRLIAQNYTVATAVDVTVILHPDLMFDEPGYQQASNRLVKEVGNAAKETDLTFRYKPKDPKNKTKKKAIPFQVQISYTLKSGMRCMRVLSKSHEVTQDRKQMEEGVNVAVVGIAAVQKTAVMASKGNAKTAQEHMRSVQKMLKRGAKNPTQLEERLAFKTESDGLRSEIRKATVSDDFRRRSDQRSTVYSSNMQMSSNKFYGVATAMKKKQVNSRKADHMLTVQRHNARIGKESDLIDNDNKYVPVPHYICSNRTLDKRQSKDDIVNTRGKDLLEHCDAVNLHILNGQTFGDMFGKFTCFKYNGNSVVDYCIVSDKLYNKILLSDYAIISVKLAANFEEIVDDVLYTTSCVPTAYLWKKESSVIFTKVLESNNIKSKIQNLINSPCFTNSNIEPKTFKSVDNILKSFNNIMHEEYWSLVKDHKEDNYDDEHSQKLSPNKWTQYFSSLFSIKKGLKKNNQFEKMLLSKESVKTFNEMDYKITEKEITSVINKLKNKKAVGLDSISNEMIKCGNNPNNPSNYRGISIMPCLSKVFNSILNERLQKYFDTHGIIDKAQIGFQPKARTSDHMFVEKIFACFVDFAKAIDTVIHSILLYKLCDIGITGPFYMTIKDMYNSNYMHVRLKDPLTEKFMPTIGLRQGDNLSPNLFKLYLNNLPQCFGEADDQVTLNNCKFSCLLYAIDLVLLSTSEQGLQSCLYKLSQYSDKYGLSVNPNTTNIITFCRSGRISSTKYFL</sequence>
<dbReference type="InterPro" id="IPR027417">
    <property type="entry name" value="P-loop_NTPase"/>
</dbReference>
<dbReference type="Gene3D" id="3.60.10.10">
    <property type="entry name" value="Endonuclease/exonuclease/phosphatase"/>
    <property type="match status" value="1"/>
</dbReference>
<reference evidence="6" key="1">
    <citation type="submission" date="2022-11" db="EMBL/GenBank/DDBJ databases">
        <title>Centuries of genome instability and evolution in soft-shell clam transmissible cancer (bioRxiv).</title>
        <authorList>
            <person name="Hart S.F.M."/>
            <person name="Yonemitsu M.A."/>
            <person name="Giersch R.M."/>
            <person name="Beal B.F."/>
            <person name="Arriagada G."/>
            <person name="Davis B.W."/>
            <person name="Ostrander E.A."/>
            <person name="Goff S.P."/>
            <person name="Metzger M.J."/>
        </authorList>
    </citation>
    <scope>NUCLEOTIDE SEQUENCE</scope>
    <source>
        <strain evidence="6">MELC-2E11</strain>
        <tissue evidence="6">Siphon/mantle</tissue>
    </source>
</reference>
<dbReference type="Proteomes" id="UP001164746">
    <property type="component" value="Chromosome 11"/>
</dbReference>
<dbReference type="PROSITE" id="PS50234">
    <property type="entry name" value="VWFA"/>
    <property type="match status" value="1"/>
</dbReference>
<dbReference type="InterPro" id="IPR005225">
    <property type="entry name" value="Small_GTP-bd"/>
</dbReference>
<dbReference type="SMART" id="SM00175">
    <property type="entry name" value="RAB"/>
    <property type="match status" value="1"/>
</dbReference>
<dbReference type="SMART" id="SM00173">
    <property type="entry name" value="RAS"/>
    <property type="match status" value="1"/>
</dbReference>
<dbReference type="PROSITE" id="PS51421">
    <property type="entry name" value="RAS"/>
    <property type="match status" value="1"/>
</dbReference>
<dbReference type="SMART" id="SM00174">
    <property type="entry name" value="RHO"/>
    <property type="match status" value="1"/>
</dbReference>
<feature type="region of interest" description="Disordered" evidence="3">
    <location>
        <begin position="278"/>
        <end position="300"/>
    </location>
</feature>
<protein>
    <submittedName>
        <fullName evidence="6">CPAS1-like protein</fullName>
    </submittedName>
</protein>
<dbReference type="PROSITE" id="PS51419">
    <property type="entry name" value="RAB"/>
    <property type="match status" value="1"/>
</dbReference>
<keyword evidence="1" id="KW-0547">Nucleotide-binding</keyword>
<evidence type="ECO:0000256" key="1">
    <source>
        <dbReference type="ARBA" id="ARBA00022741"/>
    </source>
</evidence>
<feature type="region of interest" description="Disordered" evidence="3">
    <location>
        <begin position="204"/>
        <end position="223"/>
    </location>
</feature>
<accession>A0ABY7FC89</accession>
<keyword evidence="2" id="KW-0342">GTP-binding</keyword>
<evidence type="ECO:0000313" key="6">
    <source>
        <dbReference type="EMBL" id="WAR18293.1"/>
    </source>
</evidence>
<evidence type="ECO:0000256" key="3">
    <source>
        <dbReference type="SAM" id="MobiDB-lite"/>
    </source>
</evidence>
<dbReference type="InterPro" id="IPR020849">
    <property type="entry name" value="Small_GTPase_Ras-type"/>
</dbReference>
<dbReference type="NCBIfam" id="TIGR00231">
    <property type="entry name" value="small_GTP"/>
    <property type="match status" value="1"/>
</dbReference>
<name>A0ABY7FC89_MYAAR</name>
<dbReference type="Gene3D" id="3.40.50.300">
    <property type="entry name" value="P-loop containing nucleotide triphosphate hydrolases"/>
    <property type="match status" value="2"/>
</dbReference>
<evidence type="ECO:0000259" key="4">
    <source>
        <dbReference type="PROSITE" id="PS50234"/>
    </source>
</evidence>
<dbReference type="InterPro" id="IPR002035">
    <property type="entry name" value="VWF_A"/>
</dbReference>
<evidence type="ECO:0000313" key="7">
    <source>
        <dbReference type="Proteomes" id="UP001164746"/>
    </source>
</evidence>
<dbReference type="InterPro" id="IPR036465">
    <property type="entry name" value="vWFA_dom_sf"/>
</dbReference>
<dbReference type="Pfam" id="PF00078">
    <property type="entry name" value="RVT_1"/>
    <property type="match status" value="1"/>
</dbReference>
<dbReference type="Gene3D" id="3.40.50.410">
    <property type="entry name" value="von Willebrand factor, type A domain"/>
    <property type="match status" value="1"/>
</dbReference>
<dbReference type="PROSITE" id="PS50878">
    <property type="entry name" value="RT_POL"/>
    <property type="match status" value="1"/>
</dbReference>
<dbReference type="InterPro" id="IPR036691">
    <property type="entry name" value="Endo/exonu/phosph_ase_sf"/>
</dbReference>
<keyword evidence="7" id="KW-1185">Reference proteome</keyword>
<evidence type="ECO:0000256" key="2">
    <source>
        <dbReference type="ARBA" id="ARBA00023134"/>
    </source>
</evidence>
<gene>
    <name evidence="6" type="ORF">MAR_000131</name>
</gene>
<dbReference type="SUPFAM" id="SSF52540">
    <property type="entry name" value="P-loop containing nucleoside triphosphate hydrolases"/>
    <property type="match status" value="2"/>
</dbReference>
<feature type="compositionally biased region" description="Basic residues" evidence="3">
    <location>
        <begin position="211"/>
        <end position="220"/>
    </location>
</feature>
<dbReference type="SUPFAM" id="SSF53300">
    <property type="entry name" value="vWA-like"/>
    <property type="match status" value="1"/>
</dbReference>
<organism evidence="6 7">
    <name type="scientific">Mya arenaria</name>
    <name type="common">Soft-shell clam</name>
    <dbReference type="NCBI Taxonomy" id="6604"/>
    <lineage>
        <taxon>Eukaryota</taxon>
        <taxon>Metazoa</taxon>
        <taxon>Spiralia</taxon>
        <taxon>Lophotrochozoa</taxon>
        <taxon>Mollusca</taxon>
        <taxon>Bivalvia</taxon>
        <taxon>Autobranchia</taxon>
        <taxon>Heteroconchia</taxon>
        <taxon>Euheterodonta</taxon>
        <taxon>Imparidentia</taxon>
        <taxon>Neoheterodontei</taxon>
        <taxon>Myida</taxon>
        <taxon>Myoidea</taxon>
        <taxon>Myidae</taxon>
        <taxon>Mya</taxon>
    </lineage>
</organism>
<feature type="compositionally biased region" description="Acidic residues" evidence="3">
    <location>
        <begin position="279"/>
        <end position="289"/>
    </location>
</feature>
<dbReference type="InterPro" id="IPR001806">
    <property type="entry name" value="Small_GTPase"/>
</dbReference>